<dbReference type="Gene3D" id="2.130.10.10">
    <property type="entry name" value="YVTN repeat-like/Quinoprotein amine dehydrogenase"/>
    <property type="match status" value="3"/>
</dbReference>
<dbReference type="PANTHER" id="PTHR44499:SF1">
    <property type="entry name" value="JOUBERIN"/>
    <property type="match status" value="1"/>
</dbReference>
<feature type="compositionally biased region" description="Low complexity" evidence="2">
    <location>
        <begin position="263"/>
        <end position="275"/>
    </location>
</feature>
<evidence type="ECO:0000313" key="4">
    <source>
        <dbReference type="Proteomes" id="UP000322899"/>
    </source>
</evidence>
<feature type="region of interest" description="Disordered" evidence="2">
    <location>
        <begin position="61"/>
        <end position="130"/>
    </location>
</feature>
<dbReference type="EMBL" id="VLTO01000004">
    <property type="protein sequence ID" value="KAA0177348.1"/>
    <property type="molecule type" value="Genomic_DNA"/>
</dbReference>
<evidence type="ECO:0000256" key="1">
    <source>
        <dbReference type="PROSITE-ProRule" id="PRU00221"/>
    </source>
</evidence>
<protein>
    <submittedName>
        <fullName evidence="3">Uncharacterized protein</fullName>
    </submittedName>
</protein>
<feature type="repeat" description="WD" evidence="1">
    <location>
        <begin position="663"/>
        <end position="695"/>
    </location>
</feature>
<dbReference type="Proteomes" id="UP000322899">
    <property type="component" value="Unassembled WGS sequence"/>
</dbReference>
<dbReference type="GO" id="GO:0044458">
    <property type="term" value="P:motile cilium assembly"/>
    <property type="evidence" value="ECO:0007669"/>
    <property type="project" value="TreeGrafter"/>
</dbReference>
<feature type="compositionally biased region" description="Basic and acidic residues" evidence="2">
    <location>
        <begin position="61"/>
        <end position="74"/>
    </location>
</feature>
<dbReference type="SUPFAM" id="SSF50978">
    <property type="entry name" value="WD40 repeat-like"/>
    <property type="match status" value="1"/>
</dbReference>
<dbReference type="AlphaFoldDB" id="A0A5A8EJI1"/>
<proteinExistence type="predicted"/>
<dbReference type="Pfam" id="PF00400">
    <property type="entry name" value="WD40"/>
    <property type="match status" value="2"/>
</dbReference>
<feature type="compositionally biased region" description="Gly residues" evidence="2">
    <location>
        <begin position="110"/>
        <end position="119"/>
    </location>
</feature>
<evidence type="ECO:0000313" key="3">
    <source>
        <dbReference type="EMBL" id="KAA0177348.1"/>
    </source>
</evidence>
<accession>A0A5A8EJI1</accession>
<feature type="region of interest" description="Disordered" evidence="2">
    <location>
        <begin position="263"/>
        <end position="286"/>
    </location>
</feature>
<feature type="region of interest" description="Disordered" evidence="2">
    <location>
        <begin position="531"/>
        <end position="571"/>
    </location>
</feature>
<sequence>MLRADSGLEALVRPGVLVMFEVLDHGPSLPPAATEAGQGFYPVAWGYVRLVAEDDSPRVDVDARPLVEPREKGGGKVGCGNPLDGNDGGPRQRGPPGWKDYRKAPPAGARSGGGGGGSEAGDASAPETPVAAADTRLTGAAATAAGGASAGGAPFVHGVTAASRRQLDHKGWRMQVRMYNWLPPSSAEILAHSASIAAAARRPGARPGLHLVPTCPAALQYRLRRREEAPFTITVSLSAALVAPRRTQAEPVIARILRGPVAVSAPSSAPSGPDRSGPPSPAAAGAAARLSRHRLTLADFRGADAAPEETAKPRREVAEAAARALLRRRRPTDPCRVPTAFMRTVPSGRTGCMCLRFTEDGAFLAAACADLAERSFPVRIFDPDTGELRGEATGHTDLVYDVKWQPSVRRPRAAAAPAASGAEDDDTFVDGHDGSATGFSSAASGMAGSAAGPGGRGTSRSRRRGLVTASADGTARVWQFVERRRAVKCVALLSLTPPSYVYTAVFHPLRPDLVVTGSFDGILRLWQLAQDESPSARPGPRTPRRPPAAPGSSAADGVSDGDGDDGRPAWAFGGGVFPPRCRGVLRGFLGAPPGVAAGSTARRAGASLLIRDADDSAGGTKLMSPGLQTPARTKVGPAATPGGASVGGFAPSHAAPPSRAGRASPHKSHVNCLVFHPSGGRLFSADGEGTIVIWDSAAATANPMAYKPVIEVKHHVTAGLSIVDMQFRPGREHLVVLTHRSGLRIFQVLPRALQLLRSLPGLSCAGSRLQLCCSPDGRYVLAGSESGRCGIWDADTGREVLATPGRVKRLGAVGFDAIMSATAWHPSQHVIGIAAFGDGAPVTLYCHEHKQ</sequence>
<dbReference type="InterPro" id="IPR001680">
    <property type="entry name" value="WD40_rpt"/>
</dbReference>
<dbReference type="PROSITE" id="PS50082">
    <property type="entry name" value="WD_REPEATS_2"/>
    <property type="match status" value="1"/>
</dbReference>
<name>A0A5A8EJI1_CAFRO</name>
<keyword evidence="1" id="KW-0853">WD repeat</keyword>
<dbReference type="InterPro" id="IPR052803">
    <property type="entry name" value="Cilium-Associated_Jouberin"/>
</dbReference>
<dbReference type="InterPro" id="IPR036322">
    <property type="entry name" value="WD40_repeat_dom_sf"/>
</dbReference>
<dbReference type="GO" id="GO:0036064">
    <property type="term" value="C:ciliary basal body"/>
    <property type="evidence" value="ECO:0007669"/>
    <property type="project" value="TreeGrafter"/>
</dbReference>
<dbReference type="SMART" id="SM00320">
    <property type="entry name" value="WD40"/>
    <property type="match status" value="5"/>
</dbReference>
<evidence type="ECO:0000256" key="2">
    <source>
        <dbReference type="SAM" id="MobiDB-lite"/>
    </source>
</evidence>
<gene>
    <name evidence="3" type="ORF">FNF27_01126</name>
</gene>
<dbReference type="PROSITE" id="PS50294">
    <property type="entry name" value="WD_REPEATS_REGION"/>
    <property type="match status" value="1"/>
</dbReference>
<organism evidence="3 4">
    <name type="scientific">Cafeteria roenbergensis</name>
    <name type="common">Marine flagellate</name>
    <dbReference type="NCBI Taxonomy" id="33653"/>
    <lineage>
        <taxon>Eukaryota</taxon>
        <taxon>Sar</taxon>
        <taxon>Stramenopiles</taxon>
        <taxon>Bigyra</taxon>
        <taxon>Opalozoa</taxon>
        <taxon>Bicosoecida</taxon>
        <taxon>Cafeteriaceae</taxon>
        <taxon>Cafeteria</taxon>
    </lineage>
</organism>
<feature type="region of interest" description="Disordered" evidence="2">
    <location>
        <begin position="411"/>
        <end position="468"/>
    </location>
</feature>
<dbReference type="OrthoDB" id="2096344at2759"/>
<feature type="region of interest" description="Disordered" evidence="2">
    <location>
        <begin position="617"/>
        <end position="639"/>
    </location>
</feature>
<dbReference type="PANTHER" id="PTHR44499">
    <property type="entry name" value="JOUBERIN"/>
    <property type="match status" value="1"/>
</dbReference>
<feature type="compositionally biased region" description="Low complexity" evidence="2">
    <location>
        <begin position="120"/>
        <end position="130"/>
    </location>
</feature>
<reference evidence="3 4" key="1">
    <citation type="submission" date="2019-07" db="EMBL/GenBank/DDBJ databases">
        <title>Genomes of Cafeteria roenbergensis.</title>
        <authorList>
            <person name="Fischer M.G."/>
            <person name="Hackl T."/>
            <person name="Roman M."/>
        </authorList>
    </citation>
    <scope>NUCLEOTIDE SEQUENCE [LARGE SCALE GENOMIC DNA]</scope>
    <source>
        <strain evidence="3 4">E4-10P</strain>
    </source>
</reference>
<feature type="compositionally biased region" description="Low complexity" evidence="2">
    <location>
        <begin position="434"/>
        <end position="450"/>
    </location>
</feature>
<dbReference type="InterPro" id="IPR015943">
    <property type="entry name" value="WD40/YVTN_repeat-like_dom_sf"/>
</dbReference>
<comment type="caution">
    <text evidence="3">The sequence shown here is derived from an EMBL/GenBank/DDBJ whole genome shotgun (WGS) entry which is preliminary data.</text>
</comment>